<dbReference type="KEGG" id="loa:LOAG_18195"/>
<name>A0A1S0UFY7_LOALO</name>
<organism evidence="1">
    <name type="scientific">Loa loa</name>
    <name type="common">Eye worm</name>
    <name type="synonym">Filaria loa</name>
    <dbReference type="NCBI Taxonomy" id="7209"/>
    <lineage>
        <taxon>Eukaryota</taxon>
        <taxon>Metazoa</taxon>
        <taxon>Ecdysozoa</taxon>
        <taxon>Nematoda</taxon>
        <taxon>Chromadorea</taxon>
        <taxon>Rhabditida</taxon>
        <taxon>Spirurina</taxon>
        <taxon>Spiruromorpha</taxon>
        <taxon>Filarioidea</taxon>
        <taxon>Onchocercidae</taxon>
        <taxon>Loa</taxon>
    </lineage>
</organism>
<dbReference type="EMBL" id="JH712287">
    <property type="protein sequence ID" value="EJD74495.1"/>
    <property type="molecule type" value="Genomic_DNA"/>
</dbReference>
<accession>A0A1S0UFY7</accession>
<dbReference type="InParanoid" id="A0A1S0UFY7"/>
<dbReference type="RefSeq" id="XP_020305412.1">
    <property type="nucleotide sequence ID" value="XM_020450861.1"/>
</dbReference>
<sequence>MIPTILTYKTRTLSSNICNNFIQNISSMYDGEPTSTDMAALVMHIVSLNVNTWLWIG</sequence>
<dbReference type="CTD" id="31251865"/>
<proteinExistence type="predicted"/>
<gene>
    <name evidence="1" type="ORF">LOAG_18195</name>
</gene>
<dbReference type="GeneID" id="31251865"/>
<dbReference type="AlphaFoldDB" id="A0A1S0UFY7"/>
<reference evidence="1" key="1">
    <citation type="submission" date="2012-04" db="EMBL/GenBank/DDBJ databases">
        <title>The Genome Sequence of Loa loa.</title>
        <authorList>
            <consortium name="The Broad Institute Genome Sequencing Platform"/>
            <consortium name="Broad Institute Genome Sequencing Center for Infectious Disease"/>
            <person name="Nutman T.B."/>
            <person name="Fink D.L."/>
            <person name="Russ C."/>
            <person name="Young S."/>
            <person name="Zeng Q."/>
            <person name="Gargeya S."/>
            <person name="Alvarado L."/>
            <person name="Berlin A."/>
            <person name="Chapman S.B."/>
            <person name="Chen Z."/>
            <person name="Freedman E."/>
            <person name="Gellesch M."/>
            <person name="Goldberg J."/>
            <person name="Griggs A."/>
            <person name="Gujja S."/>
            <person name="Heilman E.R."/>
            <person name="Heiman D."/>
            <person name="Howarth C."/>
            <person name="Mehta T."/>
            <person name="Neiman D."/>
            <person name="Pearson M."/>
            <person name="Roberts A."/>
            <person name="Saif S."/>
            <person name="Shea T."/>
            <person name="Shenoy N."/>
            <person name="Sisk P."/>
            <person name="Stolte C."/>
            <person name="Sykes S."/>
            <person name="White J."/>
            <person name="Yandava C."/>
            <person name="Haas B."/>
            <person name="Henn M.R."/>
            <person name="Nusbaum C."/>
            <person name="Birren B."/>
        </authorList>
    </citation>
    <scope>NUCLEOTIDE SEQUENCE [LARGE SCALE GENOMIC DNA]</scope>
</reference>
<evidence type="ECO:0000313" key="1">
    <source>
        <dbReference type="EMBL" id="EJD74495.1"/>
    </source>
</evidence>
<protein>
    <submittedName>
        <fullName evidence="1">Uncharacterized protein</fullName>
    </submittedName>
</protein>